<gene>
    <name evidence="1" type="ORF">FC774_07095</name>
</gene>
<evidence type="ECO:0000313" key="2">
    <source>
        <dbReference type="Proteomes" id="UP000476820"/>
    </source>
</evidence>
<dbReference type="Pfam" id="PF18892">
    <property type="entry name" value="DUF5651"/>
    <property type="match status" value="1"/>
</dbReference>
<dbReference type="OrthoDB" id="1900314at2"/>
<protein>
    <submittedName>
        <fullName evidence="1">Uncharacterized protein</fullName>
    </submittedName>
</protein>
<sequence>MSNFKRQYLNSDERNFYMICKSFIQMINGERNLNNKITNEIWIEWSRKGMLTPSMQKNLKLVRSYLNKFCDELEENLDQKERDKLEKQLIKFDYRLIDDYTLKKLFRDLEDRYKYVVMEREKFIPIIEEVAEINCVGCTQDYKNCILFKAFDDINLERVDEESNCPYAVDLSKCKPEEVKMIEKFKEKLKSKNQFRK</sequence>
<proteinExistence type="predicted"/>
<reference evidence="1 2" key="1">
    <citation type="submission" date="2019-04" db="EMBL/GenBank/DDBJ databases">
        <title>Genome sequencing of Clostridium botulinum Groups I-IV and Clostridium butyricum.</title>
        <authorList>
            <person name="Brunt J."/>
            <person name="Van Vliet A.H.M."/>
            <person name="Stringer S.C."/>
            <person name="Carter A.T."/>
            <person name="Peck M.W."/>
        </authorList>
    </citation>
    <scope>NUCLEOTIDE SEQUENCE [LARGE SCALE GENOMIC DNA]</scope>
    <source>
        <strain evidence="1 2">1605</strain>
    </source>
</reference>
<evidence type="ECO:0000313" key="1">
    <source>
        <dbReference type="EMBL" id="NFF87639.1"/>
    </source>
</evidence>
<dbReference type="InterPro" id="IPR043711">
    <property type="entry name" value="DUF5651"/>
</dbReference>
<dbReference type="Proteomes" id="UP000476820">
    <property type="component" value="Unassembled WGS sequence"/>
</dbReference>
<dbReference type="EMBL" id="SWOV01000014">
    <property type="protein sequence ID" value="NFF87639.1"/>
    <property type="molecule type" value="Genomic_DNA"/>
</dbReference>
<accession>A0A0L9YBC9</accession>
<comment type="caution">
    <text evidence="1">The sequence shown here is derived from an EMBL/GenBank/DDBJ whole genome shotgun (WGS) entry which is preliminary data.</text>
</comment>
<dbReference type="RefSeq" id="WP_053342017.1">
    <property type="nucleotide sequence ID" value="NZ_LFPG01000004.1"/>
</dbReference>
<name>A0A0L9YBC9_CLOBO</name>
<organism evidence="1 2">
    <name type="scientific">Clostridium botulinum</name>
    <dbReference type="NCBI Taxonomy" id="1491"/>
    <lineage>
        <taxon>Bacteria</taxon>
        <taxon>Bacillati</taxon>
        <taxon>Bacillota</taxon>
        <taxon>Clostridia</taxon>
        <taxon>Eubacteriales</taxon>
        <taxon>Clostridiaceae</taxon>
        <taxon>Clostridium</taxon>
    </lineage>
</organism>
<dbReference type="AlphaFoldDB" id="A0A0L9YBC9"/>